<dbReference type="Proteomes" id="UP001189429">
    <property type="component" value="Unassembled WGS sequence"/>
</dbReference>
<name>A0ABN9W8X4_9DINO</name>
<reference evidence="2" key="1">
    <citation type="submission" date="2023-10" db="EMBL/GenBank/DDBJ databases">
        <authorList>
            <person name="Chen Y."/>
            <person name="Shah S."/>
            <person name="Dougan E. K."/>
            <person name="Thang M."/>
            <person name="Chan C."/>
        </authorList>
    </citation>
    <scope>NUCLEOTIDE SEQUENCE [LARGE SCALE GENOMIC DNA]</scope>
</reference>
<gene>
    <name evidence="2" type="ORF">PCOR1329_LOCUS64204</name>
</gene>
<evidence type="ECO:0000313" key="3">
    <source>
        <dbReference type="Proteomes" id="UP001189429"/>
    </source>
</evidence>
<proteinExistence type="predicted"/>
<feature type="compositionally biased region" description="Low complexity" evidence="1">
    <location>
        <begin position="32"/>
        <end position="41"/>
    </location>
</feature>
<evidence type="ECO:0000256" key="1">
    <source>
        <dbReference type="SAM" id="MobiDB-lite"/>
    </source>
</evidence>
<keyword evidence="3" id="KW-1185">Reference proteome</keyword>
<organism evidence="2 3">
    <name type="scientific">Prorocentrum cordatum</name>
    <dbReference type="NCBI Taxonomy" id="2364126"/>
    <lineage>
        <taxon>Eukaryota</taxon>
        <taxon>Sar</taxon>
        <taxon>Alveolata</taxon>
        <taxon>Dinophyceae</taxon>
        <taxon>Prorocentrales</taxon>
        <taxon>Prorocentraceae</taxon>
        <taxon>Prorocentrum</taxon>
    </lineage>
</organism>
<dbReference type="EMBL" id="CAUYUJ010018174">
    <property type="protein sequence ID" value="CAK0881299.1"/>
    <property type="molecule type" value="Genomic_DNA"/>
</dbReference>
<feature type="compositionally biased region" description="Low complexity" evidence="1">
    <location>
        <begin position="1"/>
        <end position="20"/>
    </location>
</feature>
<comment type="caution">
    <text evidence="2">The sequence shown here is derived from an EMBL/GenBank/DDBJ whole genome shotgun (WGS) entry which is preliminary data.</text>
</comment>
<feature type="non-terminal residue" evidence="2">
    <location>
        <position position="1"/>
    </location>
</feature>
<feature type="non-terminal residue" evidence="2">
    <location>
        <position position="71"/>
    </location>
</feature>
<sequence>RRFSRGGARARASTAGRPSLPAAPLPRRPRARGPSAEAAAASTDPSLGLARPVWTGRACCRRTTPRGAFSA</sequence>
<accession>A0ABN9W8X4</accession>
<evidence type="ECO:0000313" key="2">
    <source>
        <dbReference type="EMBL" id="CAK0881299.1"/>
    </source>
</evidence>
<feature type="region of interest" description="Disordered" evidence="1">
    <location>
        <begin position="1"/>
        <end position="51"/>
    </location>
</feature>
<protein>
    <submittedName>
        <fullName evidence="2">Uncharacterized protein</fullName>
    </submittedName>
</protein>